<keyword evidence="1" id="KW-0812">Transmembrane</keyword>
<keyword evidence="4" id="KW-1185">Reference proteome</keyword>
<evidence type="ECO:0000313" key="4">
    <source>
        <dbReference type="Proteomes" id="UP001254848"/>
    </source>
</evidence>
<evidence type="ECO:0000256" key="1">
    <source>
        <dbReference type="SAM" id="Phobius"/>
    </source>
</evidence>
<proteinExistence type="predicted"/>
<dbReference type="Pfam" id="PF13231">
    <property type="entry name" value="PMT_2"/>
    <property type="match status" value="1"/>
</dbReference>
<organism evidence="3 4">
    <name type="scientific">Anaeroselena agilis</name>
    <dbReference type="NCBI Taxonomy" id="3063788"/>
    <lineage>
        <taxon>Bacteria</taxon>
        <taxon>Bacillati</taxon>
        <taxon>Bacillota</taxon>
        <taxon>Negativicutes</taxon>
        <taxon>Acetonemataceae</taxon>
        <taxon>Anaeroselena</taxon>
    </lineage>
</organism>
<feature type="transmembrane region" description="Helical" evidence="1">
    <location>
        <begin position="168"/>
        <end position="194"/>
    </location>
</feature>
<keyword evidence="1" id="KW-0472">Membrane</keyword>
<comment type="caution">
    <text evidence="3">The sequence shown here is derived from an EMBL/GenBank/DDBJ whole genome shotgun (WGS) entry which is preliminary data.</text>
</comment>
<protein>
    <submittedName>
        <fullName evidence="3">Glycosyltransferase family 39 protein</fullName>
        <ecNumber evidence="3">2.4.-.-</ecNumber>
    </submittedName>
</protein>
<feature type="transmembrane region" description="Helical" evidence="1">
    <location>
        <begin position="91"/>
        <end position="112"/>
    </location>
</feature>
<feature type="transmembrane region" description="Helical" evidence="1">
    <location>
        <begin position="344"/>
        <end position="362"/>
    </location>
</feature>
<dbReference type="RefSeq" id="WP_413780122.1">
    <property type="nucleotide sequence ID" value="NZ_JAUOZS010000001.1"/>
</dbReference>
<feature type="transmembrane region" description="Helical" evidence="1">
    <location>
        <begin position="12"/>
        <end position="32"/>
    </location>
</feature>
<feature type="transmembrane region" description="Helical" evidence="1">
    <location>
        <begin position="307"/>
        <end position="324"/>
    </location>
</feature>
<evidence type="ECO:0000259" key="2">
    <source>
        <dbReference type="Pfam" id="PF13231"/>
    </source>
</evidence>
<dbReference type="GO" id="GO:0016757">
    <property type="term" value="F:glycosyltransferase activity"/>
    <property type="evidence" value="ECO:0007669"/>
    <property type="project" value="UniProtKB-KW"/>
</dbReference>
<feature type="transmembrane region" description="Helical" evidence="1">
    <location>
        <begin position="276"/>
        <end position="295"/>
    </location>
</feature>
<dbReference type="EMBL" id="JAUOZS010000001">
    <property type="protein sequence ID" value="MDT8901616.1"/>
    <property type="molecule type" value="Genomic_DNA"/>
</dbReference>
<name>A0ABU3NXU0_9FIRM</name>
<feature type="transmembrane region" description="Helical" evidence="1">
    <location>
        <begin position="244"/>
        <end position="264"/>
    </location>
</feature>
<dbReference type="InterPro" id="IPR038731">
    <property type="entry name" value="RgtA/B/C-like"/>
</dbReference>
<feature type="domain" description="Glycosyltransferase RgtA/B/C/D-like" evidence="2">
    <location>
        <begin position="71"/>
        <end position="221"/>
    </location>
</feature>
<keyword evidence="1" id="KW-1133">Transmembrane helix</keyword>
<dbReference type="Proteomes" id="UP001254848">
    <property type="component" value="Unassembled WGS sequence"/>
</dbReference>
<keyword evidence="3" id="KW-0328">Glycosyltransferase</keyword>
<feature type="transmembrane region" description="Helical" evidence="1">
    <location>
        <begin position="145"/>
        <end position="161"/>
    </location>
</feature>
<reference evidence="3 4" key="1">
    <citation type="submission" date="2023-07" db="EMBL/GenBank/DDBJ databases">
        <title>The novel representative of Negativicutes class, Anaeroselena agilis gen. nov. sp. nov.</title>
        <authorList>
            <person name="Prokofeva M.I."/>
            <person name="Elcheninov A.G."/>
            <person name="Klyukina A."/>
            <person name="Kublanov I.V."/>
            <person name="Frolov E.N."/>
            <person name="Podosokorskaya O.A."/>
        </authorList>
    </citation>
    <scope>NUCLEOTIDE SEQUENCE [LARGE SCALE GENOMIC DNA]</scope>
    <source>
        <strain evidence="3 4">4137-cl</strain>
    </source>
</reference>
<sequence>MKSSHAILRWGFSSWLAVGIAGILITPVLYLFSNGFGEQGEVTFSTVSWLLANGNPLYVGPDSAERYSLQHGPIVYFVVGYIMKAFGPSYLTAKVATVGALMLSIAFSWLLFRKRLSRVDSVCLLGLEAWLFMHWPYTYLIRPDALMLLCVTAGLYFVEALQKRSQLIIVIALLLGLMINLKIHGFIYFLPILYLVYRSFGARTVAVIGGLSILLAVVPFLSPYVSLTNYLFWLSGSINHGIMVGRIVAKILLVAAIVILPVAVGKLCGINLRSFYLSHRPLLLVVFVATVLPSIIGSKVGSGTNHLIPLIPTFMYLYMLFIGYVRQKQASWQPSAVSPGARYLSVALITLIVVIVTIGGINPQKRMVEKIKASGGETIIQDLRRLEADYAGCTLAIGYGEKDSMLYSNITPLPVFHGSPYLIDMVALGDMAGSGVTIPAATAQKLNDGAIRVWLIPRGEKPFAYYLFNGSFRDNFLNHYQMAGKTKYFDVWVYRSMDRAKLNSNQAF</sequence>
<feature type="transmembrane region" description="Helical" evidence="1">
    <location>
        <begin position="206"/>
        <end position="232"/>
    </location>
</feature>
<evidence type="ECO:0000313" key="3">
    <source>
        <dbReference type="EMBL" id="MDT8901616.1"/>
    </source>
</evidence>
<gene>
    <name evidence="3" type="ORF">Q4T40_10215</name>
</gene>
<keyword evidence="3" id="KW-0808">Transferase</keyword>
<accession>A0ABU3NXU0</accession>
<dbReference type="EC" id="2.4.-.-" evidence="3"/>